<dbReference type="Pfam" id="PF00364">
    <property type="entry name" value="Biotin_lipoyl"/>
    <property type="match status" value="1"/>
</dbReference>
<dbReference type="InterPro" id="IPR050151">
    <property type="entry name" value="Class-I_Pyr_Nuc-Dis_Oxidored"/>
</dbReference>
<dbReference type="InterPro" id="IPR016156">
    <property type="entry name" value="FAD/NAD-linked_Rdtase_dimer_sf"/>
</dbReference>
<feature type="domain" description="Lipoyl-binding" evidence="12">
    <location>
        <begin position="73"/>
        <end position="148"/>
    </location>
</feature>
<dbReference type="GO" id="GO:0016746">
    <property type="term" value="F:acyltransferase activity"/>
    <property type="evidence" value="ECO:0007669"/>
    <property type="project" value="UniProtKB-KW"/>
</dbReference>
<evidence type="ECO:0000256" key="5">
    <source>
        <dbReference type="ARBA" id="ARBA00023002"/>
    </source>
</evidence>
<dbReference type="GO" id="GO:0006103">
    <property type="term" value="P:2-oxoglutarate metabolic process"/>
    <property type="evidence" value="ECO:0007669"/>
    <property type="project" value="TreeGrafter"/>
</dbReference>
<comment type="cofactor">
    <cofactor evidence="10">
        <name>FAD</name>
        <dbReference type="ChEBI" id="CHEBI:57692"/>
    </cofactor>
    <text evidence="10">Binds 1 FAD per subunit.</text>
</comment>
<evidence type="ECO:0000313" key="14">
    <source>
        <dbReference type="Proteomes" id="UP000663525"/>
    </source>
</evidence>
<dbReference type="Proteomes" id="UP000663525">
    <property type="component" value="Chromosome"/>
</dbReference>
<keyword evidence="5 10" id="KW-0560">Oxidoreductase</keyword>
<gene>
    <name evidence="13" type="primary">aceF</name>
    <name evidence="13" type="ORF">HSR121_2614</name>
</gene>
<dbReference type="Gene3D" id="3.30.390.30">
    <property type="match status" value="1"/>
</dbReference>
<dbReference type="SUPFAM" id="SSF51230">
    <property type="entry name" value="Single hybrid motif"/>
    <property type="match status" value="1"/>
</dbReference>
<keyword evidence="13" id="KW-0012">Acyltransferase</keyword>
<evidence type="ECO:0000256" key="1">
    <source>
        <dbReference type="ARBA" id="ARBA00007532"/>
    </source>
</evidence>
<dbReference type="FunFam" id="3.30.390.30:FF:000001">
    <property type="entry name" value="Dihydrolipoyl dehydrogenase"/>
    <property type="match status" value="1"/>
</dbReference>
<dbReference type="Pfam" id="PF07992">
    <property type="entry name" value="Pyr_redox_2"/>
    <property type="match status" value="1"/>
</dbReference>
<dbReference type="InterPro" id="IPR011053">
    <property type="entry name" value="Single_hybrid_motif"/>
</dbReference>
<dbReference type="SUPFAM" id="SSF55424">
    <property type="entry name" value="FAD/NAD-linked reductases, dimerisation (C-terminal) domain"/>
    <property type="match status" value="1"/>
</dbReference>
<organism evidence="13 14">
    <name type="scientific">Halapricum desulfuricans</name>
    <dbReference type="NCBI Taxonomy" id="2841257"/>
    <lineage>
        <taxon>Archaea</taxon>
        <taxon>Methanobacteriati</taxon>
        <taxon>Methanobacteriota</taxon>
        <taxon>Stenosarchaea group</taxon>
        <taxon>Halobacteria</taxon>
        <taxon>Halobacteriales</taxon>
        <taxon>Haloarculaceae</taxon>
        <taxon>Halapricum</taxon>
    </lineage>
</organism>
<dbReference type="AlphaFoldDB" id="A0A897N2Q1"/>
<feature type="compositionally biased region" description="Acidic residues" evidence="11">
    <location>
        <begin position="148"/>
        <end position="159"/>
    </location>
</feature>
<name>A0A897N2Q1_9EURY</name>
<evidence type="ECO:0000256" key="9">
    <source>
        <dbReference type="ARBA" id="ARBA00049187"/>
    </source>
</evidence>
<dbReference type="PANTHER" id="PTHR22912">
    <property type="entry name" value="DISULFIDE OXIDOREDUCTASE"/>
    <property type="match status" value="1"/>
</dbReference>
<comment type="miscellaneous">
    <text evidence="10">The active site is a redox-active disulfide bond.</text>
</comment>
<evidence type="ECO:0000256" key="11">
    <source>
        <dbReference type="SAM" id="MobiDB-lite"/>
    </source>
</evidence>
<accession>A0A897N2Q1</accession>
<proteinExistence type="inferred from homology"/>
<evidence type="ECO:0000256" key="2">
    <source>
        <dbReference type="ARBA" id="ARBA00012608"/>
    </source>
</evidence>
<comment type="similarity">
    <text evidence="1 10">Belongs to the class-I pyridine nucleotide-disulfide oxidoreductase family.</text>
</comment>
<keyword evidence="8 10" id="KW-0676">Redox-active center</keyword>
<dbReference type="PRINTS" id="PR00411">
    <property type="entry name" value="PNDRDTASEI"/>
</dbReference>
<dbReference type="EC" id="1.8.1.4" evidence="2 10"/>
<keyword evidence="6 10" id="KW-0520">NAD</keyword>
<sequence length="682" mass="71553">MGYAFFQSAVFSFGRVDVDVDDSAVYPTLFRFMDLHKTELVLYMVVGHSRKIGRVSGVSKPYWWFGRHVGVMTMEFEMPECDDGSDEGKLVAWHVEPGDTVQSGDRIADIETDKSVIEVTAPGEMVVTELLHEVGDDIPVGEPLVAYDETEGESDESSADEGPVSAVSRVDDESEDAGRGTDEGGEEPTSAVSRVDDGDEGPTAAVSQVESESVAPDEADDATEVLIVGAGPGGYVAAIRAAQLGLDVTLVERDAYGGTCLNYGCIPSKALIHGSDVAYEARNAGDLGITADVEVDFAKLVDWKDDVVDQLTGGVENLCRAAGATLIEGTARFVDDHVAEIETDDGASTLAFENAIVATGSRVIEIPGFEPDGEYVLDSRDALDLEEIPDSLVVIGAGYIGMELSTVFAKLGTDVTVVEMLEDVLPMYESDVSRIVREEAADLGIEFRFGELAADWERDGDGVVVTTEDEDGATAELAADAVLAVPGREPVTDTVGLEALGIEPDEDGFVPTDAQGRTARDHVFAIGDVAGEPMLAHKASHEGEVAAAAVAGEPAALDHRAMPAAVFTDPEVATVGLTEADAEEAGYTTAVGQMPLSGNGRALTVESPEGFVRIVADAPTGTVLGAQIVAPEASELIGEVALAVEQRLTLEELAGTVHTHPTLSEAIMEAAADAAGEAIHTH</sequence>
<evidence type="ECO:0000256" key="8">
    <source>
        <dbReference type="ARBA" id="ARBA00023284"/>
    </source>
</evidence>
<evidence type="ECO:0000256" key="6">
    <source>
        <dbReference type="ARBA" id="ARBA00023027"/>
    </source>
</evidence>
<dbReference type="InterPro" id="IPR036188">
    <property type="entry name" value="FAD/NAD-bd_sf"/>
</dbReference>
<feature type="region of interest" description="Disordered" evidence="11">
    <location>
        <begin position="148"/>
        <end position="218"/>
    </location>
</feature>
<dbReference type="PANTHER" id="PTHR22912:SF160">
    <property type="entry name" value="DIHYDROLIPOYL DEHYDROGENASE"/>
    <property type="match status" value="1"/>
</dbReference>
<dbReference type="NCBIfam" id="TIGR01350">
    <property type="entry name" value="lipoamide_DH"/>
    <property type="match status" value="1"/>
</dbReference>
<dbReference type="Gene3D" id="3.50.50.60">
    <property type="entry name" value="FAD/NAD(P)-binding domain"/>
    <property type="match status" value="2"/>
</dbReference>
<protein>
    <recommendedName>
        <fullName evidence="2 10">Dihydrolipoyl dehydrogenase</fullName>
        <ecNumber evidence="2 10">1.8.1.4</ecNumber>
    </recommendedName>
</protein>
<keyword evidence="4 10" id="KW-0274">FAD</keyword>
<dbReference type="SUPFAM" id="SSF51905">
    <property type="entry name" value="FAD/NAD(P)-binding domain"/>
    <property type="match status" value="1"/>
</dbReference>
<dbReference type="InterPro" id="IPR023753">
    <property type="entry name" value="FAD/NAD-binding_dom"/>
</dbReference>
<keyword evidence="13" id="KW-0670">Pyruvate</keyword>
<dbReference type="Pfam" id="PF02852">
    <property type="entry name" value="Pyr_redox_dim"/>
    <property type="match status" value="1"/>
</dbReference>
<evidence type="ECO:0000313" key="13">
    <source>
        <dbReference type="EMBL" id="QSG06934.1"/>
    </source>
</evidence>
<keyword evidence="7" id="KW-1015">Disulfide bond</keyword>
<dbReference type="PROSITE" id="PS50968">
    <property type="entry name" value="BIOTINYL_LIPOYL"/>
    <property type="match status" value="1"/>
</dbReference>
<dbReference type="InterPro" id="IPR012999">
    <property type="entry name" value="Pyr_OxRdtase_I_AS"/>
</dbReference>
<evidence type="ECO:0000256" key="4">
    <source>
        <dbReference type="ARBA" id="ARBA00022827"/>
    </source>
</evidence>
<dbReference type="InterPro" id="IPR006258">
    <property type="entry name" value="Lipoamide_DH"/>
</dbReference>
<reference evidence="13" key="1">
    <citation type="submission" date="2020-11" db="EMBL/GenBank/DDBJ databases">
        <title>Carbohydrate-dependent, anaerobic sulfur respiration: A novel catabolism in halophilic archaea.</title>
        <authorList>
            <person name="Sorokin D.Y."/>
            <person name="Messina E."/>
            <person name="Smedile F."/>
            <person name="La Cono V."/>
            <person name="Hallsworth J.E."/>
            <person name="Yakimov M.M."/>
        </authorList>
    </citation>
    <scope>NUCLEOTIDE SEQUENCE</scope>
    <source>
        <strain evidence="13">HSR12-1</strain>
    </source>
</reference>
<evidence type="ECO:0000256" key="7">
    <source>
        <dbReference type="ARBA" id="ARBA00023157"/>
    </source>
</evidence>
<dbReference type="EMBL" id="CP064787">
    <property type="protein sequence ID" value="QSG06934.1"/>
    <property type="molecule type" value="Genomic_DNA"/>
</dbReference>
<evidence type="ECO:0000259" key="12">
    <source>
        <dbReference type="PROSITE" id="PS50968"/>
    </source>
</evidence>
<comment type="catalytic activity">
    <reaction evidence="9 10">
        <text>N(6)-[(R)-dihydrolipoyl]-L-lysyl-[protein] + NAD(+) = N(6)-[(R)-lipoyl]-L-lysyl-[protein] + NADH + H(+)</text>
        <dbReference type="Rhea" id="RHEA:15045"/>
        <dbReference type="Rhea" id="RHEA-COMP:10474"/>
        <dbReference type="Rhea" id="RHEA-COMP:10475"/>
        <dbReference type="ChEBI" id="CHEBI:15378"/>
        <dbReference type="ChEBI" id="CHEBI:57540"/>
        <dbReference type="ChEBI" id="CHEBI:57945"/>
        <dbReference type="ChEBI" id="CHEBI:83099"/>
        <dbReference type="ChEBI" id="CHEBI:83100"/>
        <dbReference type="EC" id="1.8.1.4"/>
    </reaction>
</comment>
<keyword evidence="3 10" id="KW-0285">Flavoprotein</keyword>
<dbReference type="PROSITE" id="PS00076">
    <property type="entry name" value="PYRIDINE_REDOX_1"/>
    <property type="match status" value="1"/>
</dbReference>
<evidence type="ECO:0000256" key="10">
    <source>
        <dbReference type="RuleBase" id="RU003692"/>
    </source>
</evidence>
<dbReference type="CDD" id="cd06849">
    <property type="entry name" value="lipoyl_domain"/>
    <property type="match status" value="1"/>
</dbReference>
<dbReference type="Gene3D" id="2.40.50.100">
    <property type="match status" value="1"/>
</dbReference>
<dbReference type="InterPro" id="IPR000089">
    <property type="entry name" value="Biotin_lipoyl"/>
</dbReference>
<dbReference type="GO" id="GO:0050660">
    <property type="term" value="F:flavin adenine dinucleotide binding"/>
    <property type="evidence" value="ECO:0007669"/>
    <property type="project" value="InterPro"/>
</dbReference>
<evidence type="ECO:0000256" key="3">
    <source>
        <dbReference type="ARBA" id="ARBA00022630"/>
    </source>
</evidence>
<dbReference type="PRINTS" id="PR00368">
    <property type="entry name" value="FADPNR"/>
</dbReference>
<dbReference type="InterPro" id="IPR004099">
    <property type="entry name" value="Pyr_nucl-diS_OxRdtase_dimer"/>
</dbReference>
<keyword evidence="13" id="KW-0808">Transferase</keyword>
<dbReference type="GO" id="GO:0004148">
    <property type="term" value="F:dihydrolipoyl dehydrogenase (NADH) activity"/>
    <property type="evidence" value="ECO:0007669"/>
    <property type="project" value="UniProtKB-EC"/>
</dbReference>